<evidence type="ECO:0000313" key="2">
    <source>
        <dbReference type="EMBL" id="KAH3738759.1"/>
    </source>
</evidence>
<gene>
    <name evidence="2" type="ORF">DPMN_045402</name>
</gene>
<name>A0A9D4HZL8_DREPO</name>
<evidence type="ECO:0000313" key="3">
    <source>
        <dbReference type="Proteomes" id="UP000828390"/>
    </source>
</evidence>
<dbReference type="Proteomes" id="UP000828390">
    <property type="component" value="Unassembled WGS sequence"/>
</dbReference>
<reference evidence="2" key="2">
    <citation type="submission" date="2020-11" db="EMBL/GenBank/DDBJ databases">
        <authorList>
            <person name="McCartney M.A."/>
            <person name="Auch B."/>
            <person name="Kono T."/>
            <person name="Mallez S."/>
            <person name="Becker A."/>
            <person name="Gohl D.M."/>
            <person name="Silverstein K.A.T."/>
            <person name="Koren S."/>
            <person name="Bechman K.B."/>
            <person name="Herman A."/>
            <person name="Abrahante J.E."/>
            <person name="Garbe J."/>
        </authorList>
    </citation>
    <scope>NUCLEOTIDE SEQUENCE</scope>
    <source>
        <strain evidence="2">Duluth1</strain>
        <tissue evidence="2">Whole animal</tissue>
    </source>
</reference>
<reference evidence="2" key="1">
    <citation type="journal article" date="2019" name="bioRxiv">
        <title>The Genome of the Zebra Mussel, Dreissena polymorpha: A Resource for Invasive Species Research.</title>
        <authorList>
            <person name="McCartney M.A."/>
            <person name="Auch B."/>
            <person name="Kono T."/>
            <person name="Mallez S."/>
            <person name="Zhang Y."/>
            <person name="Obille A."/>
            <person name="Becker A."/>
            <person name="Abrahante J.E."/>
            <person name="Garbe J."/>
            <person name="Badalamenti J.P."/>
            <person name="Herman A."/>
            <person name="Mangelson H."/>
            <person name="Liachko I."/>
            <person name="Sullivan S."/>
            <person name="Sone E.D."/>
            <person name="Koren S."/>
            <person name="Silverstein K.A.T."/>
            <person name="Beckman K.B."/>
            <person name="Gohl D.M."/>
        </authorList>
    </citation>
    <scope>NUCLEOTIDE SEQUENCE</scope>
    <source>
        <strain evidence="2">Duluth1</strain>
        <tissue evidence="2">Whole animal</tissue>
    </source>
</reference>
<proteinExistence type="predicted"/>
<feature type="compositionally biased region" description="Acidic residues" evidence="1">
    <location>
        <begin position="57"/>
        <end position="101"/>
    </location>
</feature>
<keyword evidence="3" id="KW-1185">Reference proteome</keyword>
<feature type="region of interest" description="Disordered" evidence="1">
    <location>
        <begin position="51"/>
        <end position="122"/>
    </location>
</feature>
<comment type="caution">
    <text evidence="2">The sequence shown here is derived from an EMBL/GenBank/DDBJ whole genome shotgun (WGS) entry which is preliminary data.</text>
</comment>
<organism evidence="2 3">
    <name type="scientific">Dreissena polymorpha</name>
    <name type="common">Zebra mussel</name>
    <name type="synonym">Mytilus polymorpha</name>
    <dbReference type="NCBI Taxonomy" id="45954"/>
    <lineage>
        <taxon>Eukaryota</taxon>
        <taxon>Metazoa</taxon>
        <taxon>Spiralia</taxon>
        <taxon>Lophotrochozoa</taxon>
        <taxon>Mollusca</taxon>
        <taxon>Bivalvia</taxon>
        <taxon>Autobranchia</taxon>
        <taxon>Heteroconchia</taxon>
        <taxon>Euheterodonta</taxon>
        <taxon>Imparidentia</taxon>
        <taxon>Neoheterodontei</taxon>
        <taxon>Myida</taxon>
        <taxon>Dreissenoidea</taxon>
        <taxon>Dreissenidae</taxon>
        <taxon>Dreissena</taxon>
    </lineage>
</organism>
<dbReference type="EMBL" id="JAIWYP010000011">
    <property type="protein sequence ID" value="KAH3738759.1"/>
    <property type="molecule type" value="Genomic_DNA"/>
</dbReference>
<dbReference type="AlphaFoldDB" id="A0A9D4HZL8"/>
<accession>A0A9D4HZL8</accession>
<evidence type="ECO:0000256" key="1">
    <source>
        <dbReference type="SAM" id="MobiDB-lite"/>
    </source>
</evidence>
<sequence length="146" mass="15933">MDNLLPRTPRRLMQGRLFHYFRGRSLYVCGCGGVNVIDDNIVTAATAYDVGEYNNDNYDDNDDDGGGGGDDDDDDDNDDDDDEGNDNEDNDDDVDDVDDDDVIIKKALANSVDPDETPHDAASHLGLCCLRKGISGVMKREANVLA</sequence>
<protein>
    <submittedName>
        <fullName evidence="2">Uncharacterized protein</fullName>
    </submittedName>
</protein>